<evidence type="ECO:0000313" key="3">
    <source>
        <dbReference type="Proteomes" id="UP000831151"/>
    </source>
</evidence>
<evidence type="ECO:0000313" key="2">
    <source>
        <dbReference type="EMBL" id="UQK59501.1"/>
    </source>
</evidence>
<organism evidence="2 3">
    <name type="scientific">Fenollaria massiliensis</name>
    <dbReference type="NCBI Taxonomy" id="938288"/>
    <lineage>
        <taxon>Bacteria</taxon>
        <taxon>Bacillati</taxon>
        <taxon>Bacillota</taxon>
        <taxon>Clostridia</taxon>
        <taxon>Eubacteriales</taxon>
        <taxon>Fenollaria</taxon>
    </lineage>
</organism>
<keyword evidence="3" id="KW-1185">Reference proteome</keyword>
<accession>A0A9E7IXH8</accession>
<dbReference type="EMBL" id="CP096649">
    <property type="protein sequence ID" value="UQK59501.1"/>
    <property type="molecule type" value="Genomic_DNA"/>
</dbReference>
<dbReference type="AlphaFoldDB" id="A0A9E7IXH8"/>
<evidence type="ECO:0000256" key="1">
    <source>
        <dbReference type="SAM" id="SignalP"/>
    </source>
</evidence>
<name>A0A9E7IXH8_9FIRM</name>
<protein>
    <recommendedName>
        <fullName evidence="4">Lipoprotein</fullName>
    </recommendedName>
</protein>
<dbReference type="Proteomes" id="UP000831151">
    <property type="component" value="Chromosome"/>
</dbReference>
<dbReference type="PROSITE" id="PS51257">
    <property type="entry name" value="PROKAR_LIPOPROTEIN"/>
    <property type="match status" value="1"/>
</dbReference>
<dbReference type="KEGG" id="fms:M1R53_02245"/>
<proteinExistence type="predicted"/>
<dbReference type="RefSeq" id="WP_249242925.1">
    <property type="nucleotide sequence ID" value="NZ_CP096649.1"/>
</dbReference>
<feature type="signal peptide" evidence="1">
    <location>
        <begin position="1"/>
        <end position="20"/>
    </location>
</feature>
<evidence type="ECO:0008006" key="4">
    <source>
        <dbReference type="Google" id="ProtNLM"/>
    </source>
</evidence>
<gene>
    <name evidence="2" type="ORF">M1R53_02245</name>
</gene>
<keyword evidence="1" id="KW-0732">Signal</keyword>
<feature type="chain" id="PRO_5038439368" description="Lipoprotein" evidence="1">
    <location>
        <begin position="21"/>
        <end position="458"/>
    </location>
</feature>
<sequence>MKKILSFISLIIIIMTLASCSPKKNISNPDLYGVWQVKEIKDVEEKQKEVDAALRVDDYIYISEDDYIIGNDVIKGADVKYRKVSLKDYLFFNYKIELNNIDGADADVYSIYENGNFRYDLIINDGKMMIKLGKYLYTLTKTDKKLDEMHLKELVTLVESTQDLEGEVIDENIGFLMGVREDNGGTYKYKTIYMQPYKGEAYELDYLLVPRRDGFARIENVSIDKDGVYQEDFLVINDHVNTFKSIILYDAEKEKKLDRLRKILFVGNDYFSYEIESKFNDNGDIGVYFLDNYSQNNKASLRELIEDDEADNTKTYSMDEFKNILNDERNLAVERNNGYWILKKRDYDINHPRLYKDSYVMKRPNKNLVRFDELYFNYESLKEKFPKLKDAFSAPNKSMVMIYKDKTFSAYEVFKDHIYDEIFSIDLNSNIIMNEWALGQYGDMWKEKFISLGAKKIK</sequence>
<reference evidence="2" key="1">
    <citation type="submission" date="2022-04" db="EMBL/GenBank/DDBJ databases">
        <title>Complete genome sequences of Ezakiella coagulans and Fenollaria massiliensis.</title>
        <authorList>
            <person name="France M.T."/>
            <person name="Clifford J."/>
            <person name="Narina S."/>
            <person name="Rutt L."/>
            <person name="Ravel J."/>
        </authorList>
    </citation>
    <scope>NUCLEOTIDE SEQUENCE</scope>
    <source>
        <strain evidence="2">C0061C2</strain>
    </source>
</reference>